<comment type="function">
    <text evidence="6">Component of the Mediator complex, a coactivator involved in the regulated transcription of nearly all RNA polymerase II-dependent genes. Mediator functions as a bridge to convey information from gene-specific regulatory proteins to the basal RNA polymerase II transcription machinery. Mediator is recruited to promoters by direct interactions with regulatory proteins and serves as a scaffold for the assembly of a functional pre-initiation complex with RNA polymerase II and the general transcription factors.</text>
</comment>
<comment type="similarity">
    <text evidence="2 6">Belongs to the Mediator complex subunit 11 family.</text>
</comment>
<dbReference type="Gene3D" id="1.10.287.3490">
    <property type="match status" value="1"/>
</dbReference>
<sequence>MEELAQRDERLQDLEKVDKEIIQMITTASTIMTELSKEKPALKTAENHVATFVKTLETVDKILTQQMAHLGQTSSAGSHEGTHYDCAKEREIMVRCSEDLQERLDMLAEERTKYLAALANERSFVVDVDDEMDYGPQAGGVDR</sequence>
<comment type="caution">
    <text evidence="7">The sequence shown here is derived from an EMBL/GenBank/DDBJ whole genome shotgun (WGS) entry which is preliminary data.</text>
</comment>
<evidence type="ECO:0000256" key="5">
    <source>
        <dbReference type="ARBA" id="ARBA00032011"/>
    </source>
</evidence>
<dbReference type="EMBL" id="BDGG01000004">
    <property type="protein sequence ID" value="GAU97475.1"/>
    <property type="molecule type" value="Genomic_DNA"/>
</dbReference>
<proteinExistence type="inferred from homology"/>
<dbReference type="Proteomes" id="UP000186922">
    <property type="component" value="Unassembled WGS sequence"/>
</dbReference>
<gene>
    <name evidence="7" type="primary">RvY_08761-1</name>
    <name evidence="6" type="synonym">MED11</name>
    <name evidence="7" type="synonym">RvY_08761.1</name>
    <name evidence="7" type="ORF">RvY_08761</name>
</gene>
<evidence type="ECO:0000256" key="1">
    <source>
        <dbReference type="ARBA" id="ARBA00004123"/>
    </source>
</evidence>
<keyword evidence="6" id="KW-0805">Transcription regulation</keyword>
<comment type="subunit">
    <text evidence="6">Component of the Mediator complex.</text>
</comment>
<reference evidence="7 8" key="1">
    <citation type="journal article" date="2016" name="Nat. Commun.">
        <title>Extremotolerant tardigrade genome and improved radiotolerance of human cultured cells by tardigrade-unique protein.</title>
        <authorList>
            <person name="Hashimoto T."/>
            <person name="Horikawa D.D."/>
            <person name="Saito Y."/>
            <person name="Kuwahara H."/>
            <person name="Kozuka-Hata H."/>
            <person name="Shin-I T."/>
            <person name="Minakuchi Y."/>
            <person name="Ohishi K."/>
            <person name="Motoyama A."/>
            <person name="Aizu T."/>
            <person name="Enomoto A."/>
            <person name="Kondo K."/>
            <person name="Tanaka S."/>
            <person name="Hara Y."/>
            <person name="Koshikawa S."/>
            <person name="Sagara H."/>
            <person name="Miura T."/>
            <person name="Yokobori S."/>
            <person name="Miyagawa K."/>
            <person name="Suzuki Y."/>
            <person name="Kubo T."/>
            <person name="Oyama M."/>
            <person name="Kohara Y."/>
            <person name="Fujiyama A."/>
            <person name="Arakawa K."/>
            <person name="Katayama T."/>
            <person name="Toyoda A."/>
            <person name="Kunieda T."/>
        </authorList>
    </citation>
    <scope>NUCLEOTIDE SEQUENCE [LARGE SCALE GENOMIC DNA]</scope>
    <source>
        <strain evidence="7 8">YOKOZUNA-1</strain>
    </source>
</reference>
<dbReference type="GO" id="GO:0003712">
    <property type="term" value="F:transcription coregulator activity"/>
    <property type="evidence" value="ECO:0007669"/>
    <property type="project" value="InterPro"/>
</dbReference>
<evidence type="ECO:0000256" key="4">
    <source>
        <dbReference type="ARBA" id="ARBA00023242"/>
    </source>
</evidence>
<comment type="subcellular location">
    <subcellularLocation>
        <location evidence="1 6">Nucleus</location>
    </subcellularLocation>
</comment>
<name>A0A1D1V9J7_RAMVA</name>
<accession>A0A1D1V9J7</accession>
<keyword evidence="8" id="KW-1185">Reference proteome</keyword>
<keyword evidence="6" id="KW-0010">Activator</keyword>
<evidence type="ECO:0000256" key="2">
    <source>
        <dbReference type="ARBA" id="ARBA00008186"/>
    </source>
</evidence>
<evidence type="ECO:0000313" key="7">
    <source>
        <dbReference type="EMBL" id="GAU97475.1"/>
    </source>
</evidence>
<dbReference type="GO" id="GO:0006357">
    <property type="term" value="P:regulation of transcription by RNA polymerase II"/>
    <property type="evidence" value="ECO:0007669"/>
    <property type="project" value="InterPro"/>
</dbReference>
<dbReference type="OrthoDB" id="5418434at2759"/>
<dbReference type="InterPro" id="IPR019404">
    <property type="entry name" value="Mediator_Med11"/>
</dbReference>
<dbReference type="AlphaFoldDB" id="A0A1D1V9J7"/>
<dbReference type="STRING" id="947166.A0A1D1V9J7"/>
<keyword evidence="6" id="KW-0804">Transcription</keyword>
<dbReference type="PANTHER" id="PTHR22890">
    <property type="entry name" value="MEDIATOR OF RNA POLYMERASE II TRANSCRIPTION SUBUNIT 11"/>
    <property type="match status" value="1"/>
</dbReference>
<dbReference type="GO" id="GO:0016592">
    <property type="term" value="C:mediator complex"/>
    <property type="evidence" value="ECO:0007669"/>
    <property type="project" value="InterPro"/>
</dbReference>
<evidence type="ECO:0000256" key="6">
    <source>
        <dbReference type="RuleBase" id="RU364147"/>
    </source>
</evidence>
<evidence type="ECO:0000313" key="8">
    <source>
        <dbReference type="Proteomes" id="UP000186922"/>
    </source>
</evidence>
<keyword evidence="4 6" id="KW-0539">Nucleus</keyword>
<organism evidence="7 8">
    <name type="scientific">Ramazzottius varieornatus</name>
    <name type="common">Water bear</name>
    <name type="synonym">Tardigrade</name>
    <dbReference type="NCBI Taxonomy" id="947166"/>
    <lineage>
        <taxon>Eukaryota</taxon>
        <taxon>Metazoa</taxon>
        <taxon>Ecdysozoa</taxon>
        <taxon>Tardigrada</taxon>
        <taxon>Eutardigrada</taxon>
        <taxon>Parachela</taxon>
        <taxon>Hypsibioidea</taxon>
        <taxon>Ramazzottiidae</taxon>
        <taxon>Ramazzottius</taxon>
    </lineage>
</organism>
<protein>
    <recommendedName>
        <fullName evidence="3 6">Mediator of RNA polymerase II transcription subunit 11</fullName>
    </recommendedName>
    <alternativeName>
        <fullName evidence="5 6">Mediator complex subunit 11</fullName>
    </alternativeName>
</protein>
<dbReference type="Pfam" id="PF10280">
    <property type="entry name" value="Med11"/>
    <property type="match status" value="1"/>
</dbReference>
<evidence type="ECO:0000256" key="3">
    <source>
        <dbReference type="ARBA" id="ARBA00019621"/>
    </source>
</evidence>